<protein>
    <submittedName>
        <fullName evidence="1">5-methylcytosine-specific restriction enzyme subunit McrC</fullName>
    </submittedName>
</protein>
<dbReference type="Proteomes" id="UP000238217">
    <property type="component" value="Unassembled WGS sequence"/>
</dbReference>
<reference evidence="1 2" key="1">
    <citation type="submission" date="2018-03" db="EMBL/GenBank/DDBJ databases">
        <title>Comparative analysis of microorganisms from saline springs in Andes Mountain Range, Colombia.</title>
        <authorList>
            <person name="Rubin E."/>
        </authorList>
    </citation>
    <scope>NUCLEOTIDE SEQUENCE [LARGE SCALE GENOMIC DNA]</scope>
    <source>
        <strain evidence="1 2">CG 35</strain>
    </source>
</reference>
<evidence type="ECO:0000313" key="2">
    <source>
        <dbReference type="Proteomes" id="UP000238217"/>
    </source>
</evidence>
<sequence length="339" mass="38268">MFYASELFAEDASVREAGMEESPDDLIDLISEVLVTAAERRLHRPLSRRYVAQQEDLSRVRGRIDHLQTYERNLQTRGRVACSFDELSVDHLLNQVITSGLIIAERASRNAGLRERAATARRTFHWSGVSRQFVSAAKAESLTLGRNDEAERRCASAARLLLQMGLLTEDIGTDRAVTPRLDIDRWRLIYEAAVRGFFHAVLQEPWRVRLAQEQHRWPLQDPSAGMARFMPTMETDVVLRRPGERIVIETKFTSPISVHSQFGGQTFKRDHLFQLQTYLTTMARVPGERLTGVLLYPQVEDAVDMTAKVGAHTLRVKTIDLTGTSATIRDELLSVVAGA</sequence>
<name>A0A2T0YKA1_9MICC</name>
<evidence type="ECO:0000313" key="1">
    <source>
        <dbReference type="EMBL" id="PRZ15610.1"/>
    </source>
</evidence>
<dbReference type="Pfam" id="PF10117">
    <property type="entry name" value="McrBC"/>
    <property type="match status" value="1"/>
</dbReference>
<organism evidence="1 2">
    <name type="scientific">Nesterenkonia sandarakina</name>
    <dbReference type="NCBI Taxonomy" id="272918"/>
    <lineage>
        <taxon>Bacteria</taxon>
        <taxon>Bacillati</taxon>
        <taxon>Actinomycetota</taxon>
        <taxon>Actinomycetes</taxon>
        <taxon>Micrococcales</taxon>
        <taxon>Micrococcaceae</taxon>
        <taxon>Nesterenkonia</taxon>
    </lineage>
</organism>
<dbReference type="REBASE" id="292981">
    <property type="entry name" value="Nsa35McrBCP"/>
</dbReference>
<dbReference type="PANTHER" id="PTHR38733:SF1">
    <property type="entry name" value="TYPE IV METHYL-DIRECTED RESTRICTION ENZYME ECOKMCRBC"/>
    <property type="match status" value="1"/>
</dbReference>
<comment type="caution">
    <text evidence="1">The sequence shown here is derived from an EMBL/GenBank/DDBJ whole genome shotgun (WGS) entry which is preliminary data.</text>
</comment>
<dbReference type="InterPro" id="IPR019292">
    <property type="entry name" value="McrC"/>
</dbReference>
<dbReference type="InterPro" id="IPR014407">
    <property type="entry name" value="McrC_bac"/>
</dbReference>
<dbReference type="PANTHER" id="PTHR38733">
    <property type="entry name" value="PROTEIN MCRC"/>
    <property type="match status" value="1"/>
</dbReference>
<dbReference type="AlphaFoldDB" id="A0A2T0YKA1"/>
<proteinExistence type="predicted"/>
<gene>
    <name evidence="1" type="ORF">BCL67_10870</name>
</gene>
<accession>A0A2T0YKA1</accession>
<dbReference type="GO" id="GO:0009307">
    <property type="term" value="P:DNA restriction-modification system"/>
    <property type="evidence" value="ECO:0007669"/>
    <property type="project" value="InterPro"/>
</dbReference>
<dbReference type="EMBL" id="PVTY01000008">
    <property type="protein sequence ID" value="PRZ15610.1"/>
    <property type="molecule type" value="Genomic_DNA"/>
</dbReference>
<dbReference type="PIRSF" id="PIRSF003109">
    <property type="entry name" value="McrC"/>
    <property type="match status" value="1"/>
</dbReference>
<keyword evidence="2" id="KW-1185">Reference proteome</keyword>